<dbReference type="PROSITE" id="PS51669">
    <property type="entry name" value="4FE4S_MOW_BIS_MGD"/>
    <property type="match status" value="1"/>
</dbReference>
<organism evidence="10">
    <name type="scientific">mine drainage metagenome</name>
    <dbReference type="NCBI Taxonomy" id="410659"/>
    <lineage>
        <taxon>unclassified sequences</taxon>
        <taxon>metagenomes</taxon>
        <taxon>ecological metagenomes</taxon>
    </lineage>
</organism>
<dbReference type="GO" id="GO:0046872">
    <property type="term" value="F:metal ion binding"/>
    <property type="evidence" value="ECO:0007669"/>
    <property type="project" value="UniProtKB-KW"/>
</dbReference>
<dbReference type="SUPFAM" id="SSF50692">
    <property type="entry name" value="ADC-like"/>
    <property type="match status" value="1"/>
</dbReference>
<evidence type="ECO:0000256" key="2">
    <source>
        <dbReference type="ARBA" id="ARBA00004196"/>
    </source>
</evidence>
<protein>
    <submittedName>
        <fullName evidence="10">Dimethyl sulfoxide reductase DmsA</fullName>
        <ecNumber evidence="10">1.8.5.3</ecNumber>
    </submittedName>
</protein>
<dbReference type="EMBL" id="MLJW01000011">
    <property type="protein sequence ID" value="OIR14522.1"/>
    <property type="molecule type" value="Genomic_DNA"/>
</dbReference>
<dbReference type="InterPro" id="IPR006656">
    <property type="entry name" value="Mopterin_OxRdtase"/>
</dbReference>
<accession>A0A1J5T0Z8</accession>
<evidence type="ECO:0000313" key="10">
    <source>
        <dbReference type="EMBL" id="OIR14522.1"/>
    </source>
</evidence>
<dbReference type="Gene3D" id="3.40.50.740">
    <property type="match status" value="1"/>
</dbReference>
<evidence type="ECO:0000256" key="3">
    <source>
        <dbReference type="ARBA" id="ARBA00010312"/>
    </source>
</evidence>
<dbReference type="SMART" id="SM00926">
    <property type="entry name" value="Molybdop_Fe4S4"/>
    <property type="match status" value="1"/>
</dbReference>
<gene>
    <name evidence="10" type="primary">dmsA_3</name>
    <name evidence="10" type="ORF">GALL_43230</name>
</gene>
<sequence length="971" mass="109494">MSSTPLHDPFAPPVPDAKIEVHKTTCYMCACRCGIRVHMRNGEVRYIDGNPDHPLNNGVICAKGSSGIMKQYSPARLTKPLRRKPGSERGAGDFEEISWEETFSILGERLGKIRATDPKKFALFTGRDQMQALTGLFARQFGTPNYAAHGGFCSVNMAAGMIYTIGGSFWEFGGPDLERSKLFIMIGTAEDHHSNPLKIALSKFKREGGRFISINPVRTGYSAIADEWVPIRPGTDGALMLALIHEIIALGLYDRDFLVRYTNSGQLVNLDAAHDEFGMFVRTEVPQEEGCYDPQNKLWWDRNTEKAVVTHTEGADPYLFGEFKLADGTPVKPAFQLLQERVKDYTPEWAEQITGISAETIRRLAHEMGITARDQKIELPIAWTDSWGKEHDTVTGNPVSFHAMRGLAAHSNGFQTIRALSILMTLLGTIDRPGGFRHKTPFPRPIPPCARTPNDPRAVQPNTPLDGMALGWPSDPDDLFVNADGSPVRIDKAFSWEYPLSVHGLMHNVITNAWRGDPYKIDTLLLFMANMAWNSSMNTSEVRKMLTDKEEDGQYKIPFIVVCDAFHSETTAFADLILPDTTYLERHDVMSMLDRPISEFDGPVDSVRIPVVPPTGECKPFQEVLIELGTRLKLPAFVTKEGERKFKDYPDFIVNWETAPGSGIGFLTGWRGKGGEKSIRGEPNPNQWEMYAKNDCVHHHVLPRSYQFMRNWNKGYLEWSQRNGITRYSEPILIHLYSEVLQKFRLAAQGKSITRQPPAHLAKRIETFFDPLPFYYEPLETQTSDKRKYPLSALTQRPMAMYHSWDSQNAWLRQIHAHNYLYVNSQTAKDAGIADGDWIWVESQWGKIRCMARYSESVEPGTVWTWNAIGKAAGAWNLSPDANESQQGFLLNHIISEELPPQVDGKRFSNSDPITGQAAWYDVRVRIYKAEEGEPEQTSPQFEPMKKYPGMKESPSWQAYFGGGKKKGGAK</sequence>
<dbReference type="Pfam" id="PF01568">
    <property type="entry name" value="Molydop_binding"/>
    <property type="match status" value="1"/>
</dbReference>
<dbReference type="InterPro" id="IPR009010">
    <property type="entry name" value="Asp_de-COase-like_dom_sf"/>
</dbReference>
<evidence type="ECO:0000256" key="5">
    <source>
        <dbReference type="ARBA" id="ARBA00022723"/>
    </source>
</evidence>
<keyword evidence="8" id="KW-0411">Iron-sulfur</keyword>
<evidence type="ECO:0000256" key="4">
    <source>
        <dbReference type="ARBA" id="ARBA00022485"/>
    </source>
</evidence>
<dbReference type="GO" id="GO:0051539">
    <property type="term" value="F:4 iron, 4 sulfur cluster binding"/>
    <property type="evidence" value="ECO:0007669"/>
    <property type="project" value="UniProtKB-KW"/>
</dbReference>
<evidence type="ECO:0000256" key="8">
    <source>
        <dbReference type="ARBA" id="ARBA00023014"/>
    </source>
</evidence>
<comment type="similarity">
    <text evidence="3">Belongs to the prokaryotic molybdopterin-containing oxidoreductase family.</text>
</comment>
<dbReference type="PROSITE" id="PS00490">
    <property type="entry name" value="MOLYBDOPTERIN_PROK_2"/>
    <property type="match status" value="1"/>
</dbReference>
<dbReference type="InterPro" id="IPR006657">
    <property type="entry name" value="MoPterin_dinucl-bd_dom"/>
</dbReference>
<dbReference type="PANTHER" id="PTHR43598:SF5">
    <property type="entry name" value="DMSO REDUCTASE CHAIN A"/>
    <property type="match status" value="1"/>
</dbReference>
<dbReference type="Gene3D" id="3.40.228.10">
    <property type="entry name" value="Dimethylsulfoxide Reductase, domain 2"/>
    <property type="match status" value="1"/>
</dbReference>
<proteinExistence type="inferred from homology"/>
<dbReference type="GO" id="GO:0043546">
    <property type="term" value="F:molybdopterin cofactor binding"/>
    <property type="evidence" value="ECO:0007669"/>
    <property type="project" value="InterPro"/>
</dbReference>
<evidence type="ECO:0000259" key="9">
    <source>
        <dbReference type="PROSITE" id="PS51669"/>
    </source>
</evidence>
<dbReference type="CDD" id="cd02783">
    <property type="entry name" value="MopB_CT_2"/>
    <property type="match status" value="1"/>
</dbReference>
<dbReference type="Pfam" id="PF00384">
    <property type="entry name" value="Molybdopterin"/>
    <property type="match status" value="1"/>
</dbReference>
<dbReference type="AlphaFoldDB" id="A0A1J5T0Z8"/>
<dbReference type="Gene3D" id="3.30.200.210">
    <property type="match status" value="1"/>
</dbReference>
<dbReference type="PANTHER" id="PTHR43598">
    <property type="entry name" value="TUNGSTEN-CONTAINING FORMYLMETHANOFURAN DEHYDROGENASE 2 SUBUNIT B"/>
    <property type="match status" value="1"/>
</dbReference>
<evidence type="ECO:0000256" key="1">
    <source>
        <dbReference type="ARBA" id="ARBA00001966"/>
    </source>
</evidence>
<dbReference type="Pfam" id="PF04879">
    <property type="entry name" value="Molybdop_Fe4S4"/>
    <property type="match status" value="1"/>
</dbReference>
<feature type="domain" description="4Fe-4S Mo/W bis-MGD-type" evidence="9">
    <location>
        <begin position="19"/>
        <end position="75"/>
    </location>
</feature>
<dbReference type="SUPFAM" id="SSF53706">
    <property type="entry name" value="Formate dehydrogenase/DMSO reductase, domains 1-3"/>
    <property type="match status" value="1"/>
</dbReference>
<comment type="cofactor">
    <cofactor evidence="1">
        <name>[4Fe-4S] cluster</name>
        <dbReference type="ChEBI" id="CHEBI:49883"/>
    </cofactor>
</comment>
<comment type="subcellular location">
    <subcellularLocation>
        <location evidence="2">Cell envelope</location>
    </subcellularLocation>
</comment>
<dbReference type="Gene3D" id="2.40.40.20">
    <property type="match status" value="1"/>
</dbReference>
<dbReference type="GO" id="GO:0016491">
    <property type="term" value="F:oxidoreductase activity"/>
    <property type="evidence" value="ECO:0007669"/>
    <property type="project" value="UniProtKB-KW"/>
</dbReference>
<comment type="caution">
    <text evidence="10">The sequence shown here is derived from an EMBL/GenBank/DDBJ whole genome shotgun (WGS) entry which is preliminary data.</text>
</comment>
<keyword evidence="5" id="KW-0479">Metal-binding</keyword>
<keyword evidence="6 10" id="KW-0560">Oxidoreductase</keyword>
<dbReference type="InterPro" id="IPR006655">
    <property type="entry name" value="Mopterin_OxRdtase_prok_CS"/>
</dbReference>
<dbReference type="EC" id="1.8.5.3" evidence="10"/>
<keyword evidence="7" id="KW-0408">Iron</keyword>
<reference evidence="10" key="1">
    <citation type="submission" date="2016-10" db="EMBL/GenBank/DDBJ databases">
        <title>Sequence of Gallionella enrichment culture.</title>
        <authorList>
            <person name="Poehlein A."/>
            <person name="Muehling M."/>
            <person name="Daniel R."/>
        </authorList>
    </citation>
    <scope>NUCLEOTIDE SEQUENCE</scope>
</reference>
<name>A0A1J5T0Z8_9ZZZZ</name>
<evidence type="ECO:0000256" key="6">
    <source>
        <dbReference type="ARBA" id="ARBA00023002"/>
    </source>
</evidence>
<dbReference type="GO" id="GO:0030313">
    <property type="term" value="C:cell envelope"/>
    <property type="evidence" value="ECO:0007669"/>
    <property type="project" value="UniProtKB-SubCell"/>
</dbReference>
<keyword evidence="4" id="KW-0004">4Fe-4S</keyword>
<evidence type="ECO:0000256" key="7">
    <source>
        <dbReference type="ARBA" id="ARBA00023004"/>
    </source>
</evidence>
<dbReference type="InterPro" id="IPR006963">
    <property type="entry name" value="Mopterin_OxRdtase_4Fe-4S_dom"/>
</dbReference>